<feature type="active site" description="Proton acceptor" evidence="7">
    <location>
        <position position="256"/>
    </location>
</feature>
<keyword evidence="3 7" id="KW-0313">Glucose metabolism</keyword>
<dbReference type="Pfam" id="PF02781">
    <property type="entry name" value="G6PD_C"/>
    <property type="match status" value="1"/>
</dbReference>
<dbReference type="InterPro" id="IPR022675">
    <property type="entry name" value="G6P_DH_C"/>
</dbReference>
<accession>A0A7Y9UL81</accession>
<dbReference type="SUPFAM" id="SSF51735">
    <property type="entry name" value="NAD(P)-binding Rossmann-fold domains"/>
    <property type="match status" value="1"/>
</dbReference>
<comment type="pathway">
    <text evidence="1 7">Carbohydrate degradation; pentose phosphate pathway; D-ribulose 5-phosphate from D-glucose 6-phosphate (oxidative stage): step 1/3.</text>
</comment>
<dbReference type="Gene3D" id="3.30.360.10">
    <property type="entry name" value="Dihydrodipicolinate Reductase, domain 2"/>
    <property type="match status" value="1"/>
</dbReference>
<feature type="binding site" evidence="7">
    <location>
        <position position="164"/>
    </location>
    <ligand>
        <name>NADP(+)</name>
        <dbReference type="ChEBI" id="CHEBI:58349"/>
    </ligand>
</feature>
<feature type="domain" description="Glucose-6-phosphate dehydrogenase NAD-binding" evidence="8">
    <location>
        <begin position="27"/>
        <end position="203"/>
    </location>
</feature>
<dbReference type="PANTHER" id="PTHR23429">
    <property type="entry name" value="GLUCOSE-6-PHOSPHATE 1-DEHYDROGENASE G6PD"/>
    <property type="match status" value="1"/>
</dbReference>
<keyword evidence="11" id="KW-1185">Reference proteome</keyword>
<feature type="domain" description="Glucose-6-phosphate dehydrogenase C-terminal" evidence="9">
    <location>
        <begin position="205"/>
        <end position="483"/>
    </location>
</feature>
<proteinExistence type="inferred from homology"/>
<dbReference type="GO" id="GO:0006006">
    <property type="term" value="P:glucose metabolic process"/>
    <property type="evidence" value="ECO:0007669"/>
    <property type="project" value="UniProtKB-KW"/>
</dbReference>
<evidence type="ECO:0000256" key="2">
    <source>
        <dbReference type="ARBA" id="ARBA00009975"/>
    </source>
</evidence>
<comment type="function">
    <text evidence="7">Catalyzes the oxidation of glucose 6-phosphate to 6-phosphogluconolactone.</text>
</comment>
<dbReference type="NCBIfam" id="TIGR00871">
    <property type="entry name" value="zwf"/>
    <property type="match status" value="1"/>
</dbReference>
<comment type="catalytic activity">
    <reaction evidence="7">
        <text>D-glucose 6-phosphate + NADP(+) = 6-phospho-D-glucono-1,5-lactone + NADPH + H(+)</text>
        <dbReference type="Rhea" id="RHEA:15841"/>
        <dbReference type="ChEBI" id="CHEBI:15378"/>
        <dbReference type="ChEBI" id="CHEBI:57783"/>
        <dbReference type="ChEBI" id="CHEBI:57955"/>
        <dbReference type="ChEBI" id="CHEBI:58349"/>
        <dbReference type="ChEBI" id="CHEBI:61548"/>
        <dbReference type="EC" id="1.1.1.49"/>
    </reaction>
</comment>
<name>A0A7Y9UL81_9ACTN</name>
<comment type="similarity">
    <text evidence="2 7">Belongs to the glucose-6-phosphate dehydrogenase family.</text>
</comment>
<feature type="binding site" evidence="7">
    <location>
        <position position="198"/>
    </location>
    <ligand>
        <name>substrate</name>
    </ligand>
</feature>
<organism evidence="10 11">
    <name type="scientific">Nocardioides perillae</name>
    <dbReference type="NCBI Taxonomy" id="1119534"/>
    <lineage>
        <taxon>Bacteria</taxon>
        <taxon>Bacillati</taxon>
        <taxon>Actinomycetota</taxon>
        <taxon>Actinomycetes</taxon>
        <taxon>Propionibacteriales</taxon>
        <taxon>Nocardioidaceae</taxon>
        <taxon>Nocardioides</taxon>
    </lineage>
</organism>
<protein>
    <recommendedName>
        <fullName evidence="7">Glucose-6-phosphate 1-dehydrogenase</fullName>
        <shortName evidence="7">G6PD</shortName>
        <ecNumber evidence="7">1.1.1.49</ecNumber>
    </recommendedName>
</protein>
<comment type="caution">
    <text evidence="10">The sequence shown here is derived from an EMBL/GenBank/DDBJ whole genome shotgun (WGS) entry which is preliminary data.</text>
</comment>
<comment type="caution">
    <text evidence="7">Lacks conserved residue(s) required for the propagation of feature annotation.</text>
</comment>
<evidence type="ECO:0000256" key="3">
    <source>
        <dbReference type="ARBA" id="ARBA00022526"/>
    </source>
</evidence>
<dbReference type="EMBL" id="JACCAC010000001">
    <property type="protein sequence ID" value="NYG54101.1"/>
    <property type="molecule type" value="Genomic_DNA"/>
</dbReference>
<feature type="binding site" evidence="7">
    <location>
        <position position="232"/>
    </location>
    <ligand>
        <name>substrate</name>
    </ligand>
</feature>
<dbReference type="GO" id="GO:0005829">
    <property type="term" value="C:cytosol"/>
    <property type="evidence" value="ECO:0007669"/>
    <property type="project" value="TreeGrafter"/>
</dbReference>
<evidence type="ECO:0000313" key="11">
    <source>
        <dbReference type="Proteomes" id="UP000544110"/>
    </source>
</evidence>
<dbReference type="Proteomes" id="UP000544110">
    <property type="component" value="Unassembled WGS sequence"/>
</dbReference>
<dbReference type="InterPro" id="IPR036291">
    <property type="entry name" value="NAD(P)-bd_dom_sf"/>
</dbReference>
<feature type="binding site" evidence="7">
    <location>
        <position position="342"/>
    </location>
    <ligand>
        <name>substrate</name>
    </ligand>
</feature>
<dbReference type="EC" id="1.1.1.49" evidence="7"/>
<dbReference type="Gene3D" id="3.40.50.720">
    <property type="entry name" value="NAD(P)-binding Rossmann-like Domain"/>
    <property type="match status" value="1"/>
</dbReference>
<dbReference type="InterPro" id="IPR022674">
    <property type="entry name" value="G6P_DH_NAD-bd"/>
</dbReference>
<keyword evidence="6 7" id="KW-0119">Carbohydrate metabolism</keyword>
<keyword evidence="4 7" id="KW-0521">NADP</keyword>
<feature type="binding site" evidence="7">
    <location>
        <position position="194"/>
    </location>
    <ligand>
        <name>substrate</name>
    </ligand>
</feature>
<reference evidence="10 11" key="1">
    <citation type="submission" date="2020-07" db="EMBL/GenBank/DDBJ databases">
        <title>Sequencing the genomes of 1000 actinobacteria strains.</title>
        <authorList>
            <person name="Klenk H.-P."/>
        </authorList>
    </citation>
    <scope>NUCLEOTIDE SEQUENCE [LARGE SCALE GENOMIC DNA]</scope>
    <source>
        <strain evidence="10 11">DSM 24552</strain>
    </source>
</reference>
<evidence type="ECO:0000256" key="7">
    <source>
        <dbReference type="HAMAP-Rule" id="MF_00966"/>
    </source>
</evidence>
<feature type="binding site" evidence="7">
    <location>
        <position position="64"/>
    </location>
    <ligand>
        <name>NADP(+)</name>
        <dbReference type="ChEBI" id="CHEBI:58349"/>
    </ligand>
</feature>
<evidence type="ECO:0000259" key="8">
    <source>
        <dbReference type="Pfam" id="PF00479"/>
    </source>
</evidence>
<dbReference type="SUPFAM" id="SSF55347">
    <property type="entry name" value="Glyceraldehyde-3-phosphate dehydrogenase-like, C-terminal domain"/>
    <property type="match status" value="1"/>
</dbReference>
<dbReference type="PROSITE" id="PS00069">
    <property type="entry name" value="G6P_DEHYDROGENASE"/>
    <property type="match status" value="1"/>
</dbReference>
<dbReference type="PANTHER" id="PTHR23429:SF0">
    <property type="entry name" value="GLUCOSE-6-PHOSPHATE 1-DEHYDROGENASE"/>
    <property type="match status" value="1"/>
</dbReference>
<evidence type="ECO:0000256" key="1">
    <source>
        <dbReference type="ARBA" id="ARBA00004937"/>
    </source>
</evidence>
<feature type="binding site" evidence="7">
    <location>
        <position position="251"/>
    </location>
    <ligand>
        <name>substrate</name>
    </ligand>
</feature>
<sequence>MADQPTTPEPTEPTADLADDLPPHVLVLFGATGDLAKRKLFPAFYRLAASGLFPREFAVIGSGRHSPGTDEEFRAQVREVLADALGDEADADALDDLVGRVSFQTASADDGADLAAAVREAEERLGDGARRLLYLSVPPGAMDGMIRMLGREGLTDRARLVVEKPFGLDLASARDLDATLDEVIGEDQVFRIDHFLGKEAVQNILALRFANGLFEPAWDRHSVAQVQIDVPEELGLEGRGSFYESTGALRDMVSTHLSQLLGFVALEDPGAFDAGALRDAKAAVFRDLRPLDPSRAVLGQFEGYRDDEDVADDSDVETFVALEMHVDNERWRGVPFWLRTGKAMAQTRRTVTLRFREPDSHVFHGYPCPNELVLELTDDPRVQVDVRAKHPGPAMSLTHGALRLDLGEVDHTGHEGEDEAHHARPLEAYERLLLDVVRGDQTLFTRADEVERLWEVVQPLLDERPEVHPYPVGSWGPEAAADLPAGGWRLR</sequence>
<keyword evidence="5 7" id="KW-0560">Oxidoreductase</keyword>
<evidence type="ECO:0000256" key="5">
    <source>
        <dbReference type="ARBA" id="ARBA00023002"/>
    </source>
</evidence>
<dbReference type="GO" id="GO:0004345">
    <property type="term" value="F:glucose-6-phosphate dehydrogenase activity"/>
    <property type="evidence" value="ECO:0007669"/>
    <property type="project" value="UniProtKB-UniRule"/>
</dbReference>
<dbReference type="AlphaFoldDB" id="A0A7Y9UL81"/>
<dbReference type="RefSeq" id="WP_179516794.1">
    <property type="nucleotide sequence ID" value="NZ_JACCAC010000001.1"/>
</dbReference>
<evidence type="ECO:0000259" key="9">
    <source>
        <dbReference type="Pfam" id="PF02781"/>
    </source>
</evidence>
<dbReference type="PRINTS" id="PR00079">
    <property type="entry name" value="G6PDHDRGNASE"/>
</dbReference>
<dbReference type="GO" id="GO:0009051">
    <property type="term" value="P:pentose-phosphate shunt, oxidative branch"/>
    <property type="evidence" value="ECO:0007669"/>
    <property type="project" value="TreeGrafter"/>
</dbReference>
<evidence type="ECO:0000256" key="4">
    <source>
        <dbReference type="ARBA" id="ARBA00022857"/>
    </source>
</evidence>
<dbReference type="PIRSF" id="PIRSF000110">
    <property type="entry name" value="G6PD"/>
    <property type="match status" value="1"/>
</dbReference>
<evidence type="ECO:0000313" key="10">
    <source>
        <dbReference type="EMBL" id="NYG54101.1"/>
    </source>
</evidence>
<dbReference type="HAMAP" id="MF_00966">
    <property type="entry name" value="G6PD"/>
    <property type="match status" value="1"/>
</dbReference>
<dbReference type="InterPro" id="IPR019796">
    <property type="entry name" value="G6P_DH_AS"/>
</dbReference>
<feature type="binding site" evidence="7">
    <location>
        <begin position="30"/>
        <end position="37"/>
    </location>
    <ligand>
        <name>NADP(+)</name>
        <dbReference type="ChEBI" id="CHEBI:58349"/>
    </ligand>
</feature>
<dbReference type="InterPro" id="IPR001282">
    <property type="entry name" value="G6P_DH"/>
</dbReference>
<dbReference type="UniPathway" id="UPA00115">
    <property type="reaction ID" value="UER00408"/>
</dbReference>
<gene>
    <name evidence="7" type="primary">zwf</name>
    <name evidence="10" type="ORF">BJ989_000405</name>
</gene>
<dbReference type="GO" id="GO:0050661">
    <property type="term" value="F:NADP binding"/>
    <property type="evidence" value="ECO:0007669"/>
    <property type="project" value="UniProtKB-UniRule"/>
</dbReference>
<dbReference type="Pfam" id="PF00479">
    <property type="entry name" value="G6PD_N"/>
    <property type="match status" value="1"/>
</dbReference>
<evidence type="ECO:0000256" key="6">
    <source>
        <dbReference type="ARBA" id="ARBA00023277"/>
    </source>
</evidence>